<evidence type="ECO:0000313" key="3">
    <source>
        <dbReference type="EMBL" id="PIK42311.1"/>
    </source>
</evidence>
<protein>
    <recommendedName>
        <fullName evidence="2">Bridge-like lipid transfer protein family member 1 C-terminal domain-containing protein</fullName>
    </recommendedName>
</protein>
<dbReference type="OrthoDB" id="10051416at2759"/>
<dbReference type="AlphaFoldDB" id="A0A2G8K2T9"/>
<reference evidence="3 4" key="1">
    <citation type="journal article" date="2017" name="PLoS Biol.">
        <title>The sea cucumber genome provides insights into morphological evolution and visceral regeneration.</title>
        <authorList>
            <person name="Zhang X."/>
            <person name="Sun L."/>
            <person name="Yuan J."/>
            <person name="Sun Y."/>
            <person name="Gao Y."/>
            <person name="Zhang L."/>
            <person name="Li S."/>
            <person name="Dai H."/>
            <person name="Hamel J.F."/>
            <person name="Liu C."/>
            <person name="Yu Y."/>
            <person name="Liu S."/>
            <person name="Lin W."/>
            <person name="Guo K."/>
            <person name="Jin S."/>
            <person name="Xu P."/>
            <person name="Storey K.B."/>
            <person name="Huan P."/>
            <person name="Zhang T."/>
            <person name="Zhou Y."/>
            <person name="Zhang J."/>
            <person name="Lin C."/>
            <person name="Li X."/>
            <person name="Xing L."/>
            <person name="Huo D."/>
            <person name="Sun M."/>
            <person name="Wang L."/>
            <person name="Mercier A."/>
            <person name="Li F."/>
            <person name="Yang H."/>
            <person name="Xiang J."/>
        </authorList>
    </citation>
    <scope>NUCLEOTIDE SEQUENCE [LARGE SCALE GENOMIC DNA]</scope>
    <source>
        <strain evidence="3">Shaxun</strain>
        <tissue evidence="3">Muscle</tissue>
    </source>
</reference>
<dbReference type="Proteomes" id="UP000230750">
    <property type="component" value="Unassembled WGS sequence"/>
</dbReference>
<dbReference type="InterPro" id="IPR056742">
    <property type="entry name" value="BLTP1_C"/>
</dbReference>
<feature type="region of interest" description="Disordered" evidence="1">
    <location>
        <begin position="1"/>
        <end position="66"/>
    </location>
</feature>
<dbReference type="STRING" id="307972.A0A2G8K2T9"/>
<sequence>MPFQSYLLGQSPQKTGDISKGRTSLPKSGYRPKSANQEDDLDTLSSKSGSERPEEDRPHVYENPLFSVENETGDQRMFYRNRHTAESHSSGEESFAFQPPVRGSSSSIGLSLTCTLGVDEFCLLAELAGLHLEVEVFQIVLGVTAAQSLLNQAYPGFVKKLPDVSASLQSPSISAILSKTSKTELLTIGSLTIELPQLSGATSSQELSRIHITSLVCIPSIVLDVPLDISMLTDIAAEASKKLAFRIRQLQQAERSYKYGCPITVGFDFLPDNRNSWIISTVAKINSISIQAALLPQLFTQYLIENTCCTFKWKDEGQIFATIPKHTLKFHAKNGETESSAEVVFPEISFTGDLQNPSNGSPDVPTGSRTSAKNLMLFKATLEVDFFNHNLRSTLLNYILILQKILAQELTVLKKELQNHSWPSLEDISSKSKTTDQPKKPLCLYTLLVHFKGLQLTACSPSSSAVRLEMGVVELELSNMKEDKVHDEDMTDGSIDDVGVDILIHAKALIELGLSLGTLVRNPVFLEAEPEFDEVAYFKTKIGLTNSPKGQQSDEQKMKANNGDRSTGKQTFLVSLIKPVLFIQPHAVDKGLMVWMSYKGAYEQFHQQWKDGNDEGILLGAAPLPHQVRPPCH</sequence>
<name>A0A2G8K2T9_STIJA</name>
<evidence type="ECO:0000313" key="4">
    <source>
        <dbReference type="Proteomes" id="UP000230750"/>
    </source>
</evidence>
<dbReference type="GO" id="GO:0098793">
    <property type="term" value="C:presynapse"/>
    <property type="evidence" value="ECO:0007669"/>
    <property type="project" value="GOC"/>
</dbReference>
<comment type="caution">
    <text evidence="3">The sequence shown here is derived from an EMBL/GenBank/DDBJ whole genome shotgun (WGS) entry which is preliminary data.</text>
</comment>
<dbReference type="PANTHER" id="PTHR31640">
    <property type="entry name" value="TRANSMEMBRANE PROTEIN KIAA1109"/>
    <property type="match status" value="1"/>
</dbReference>
<feature type="compositionally biased region" description="Polar residues" evidence="1">
    <location>
        <begin position="7"/>
        <end position="26"/>
    </location>
</feature>
<keyword evidence="4" id="KW-1185">Reference proteome</keyword>
<evidence type="ECO:0000256" key="1">
    <source>
        <dbReference type="SAM" id="MobiDB-lite"/>
    </source>
</evidence>
<proteinExistence type="predicted"/>
<dbReference type="PANTHER" id="PTHR31640:SF1">
    <property type="entry name" value="BRIDGE-LIKE LIPID TRANSFER PROTEIN FAMILY MEMBER 1"/>
    <property type="match status" value="1"/>
</dbReference>
<dbReference type="EMBL" id="MRZV01000943">
    <property type="protein sequence ID" value="PIK42311.1"/>
    <property type="molecule type" value="Genomic_DNA"/>
</dbReference>
<feature type="domain" description="Bridge-like lipid transfer protein family member 1 C-terminal" evidence="2">
    <location>
        <begin position="380"/>
        <end position="608"/>
    </location>
</feature>
<dbReference type="Pfam" id="PF25040">
    <property type="entry name" value="BLTP1_C"/>
    <property type="match status" value="1"/>
</dbReference>
<gene>
    <name evidence="3" type="ORF">BSL78_20841</name>
</gene>
<feature type="compositionally biased region" description="Basic and acidic residues" evidence="1">
    <location>
        <begin position="49"/>
        <end position="60"/>
    </location>
</feature>
<dbReference type="InterPro" id="IPR033616">
    <property type="entry name" value="BLTP1"/>
</dbReference>
<organism evidence="3 4">
    <name type="scientific">Stichopus japonicus</name>
    <name type="common">Sea cucumber</name>
    <dbReference type="NCBI Taxonomy" id="307972"/>
    <lineage>
        <taxon>Eukaryota</taxon>
        <taxon>Metazoa</taxon>
        <taxon>Echinodermata</taxon>
        <taxon>Eleutherozoa</taxon>
        <taxon>Echinozoa</taxon>
        <taxon>Holothuroidea</taxon>
        <taxon>Aspidochirotacea</taxon>
        <taxon>Aspidochirotida</taxon>
        <taxon>Stichopodidae</taxon>
        <taxon>Apostichopus</taxon>
    </lineage>
</organism>
<dbReference type="GO" id="GO:0048488">
    <property type="term" value="P:synaptic vesicle endocytosis"/>
    <property type="evidence" value="ECO:0007669"/>
    <property type="project" value="TreeGrafter"/>
</dbReference>
<feature type="region of interest" description="Disordered" evidence="1">
    <location>
        <begin position="546"/>
        <end position="566"/>
    </location>
</feature>
<evidence type="ECO:0000259" key="2">
    <source>
        <dbReference type="Pfam" id="PF25040"/>
    </source>
</evidence>
<accession>A0A2G8K2T9</accession>